<feature type="coiled-coil region" evidence="6">
    <location>
        <begin position="740"/>
        <end position="846"/>
    </location>
</feature>
<dbReference type="PANTHER" id="PTHR23157:SF25">
    <property type="entry name" value="GRIP AND COILED-COIL DOMAIN-CONTAINING PROTEIN 1"/>
    <property type="match status" value="1"/>
</dbReference>
<feature type="domain" description="GRIP" evidence="8">
    <location>
        <begin position="913"/>
        <end position="964"/>
    </location>
</feature>
<evidence type="ECO:0000313" key="9">
    <source>
        <dbReference type="EMBL" id="CAI5742664.1"/>
    </source>
</evidence>
<keyword evidence="4 6" id="KW-0175">Coiled coil</keyword>
<comment type="subcellular location">
    <subcellularLocation>
        <location evidence="2">Cytoplasm</location>
    </subcellularLocation>
    <subcellularLocation>
        <location evidence="1">Endomembrane system</location>
        <topology evidence="1">Peripheral membrane protein</topology>
    </subcellularLocation>
</comment>
<feature type="region of interest" description="Disordered" evidence="7">
    <location>
        <begin position="992"/>
        <end position="1060"/>
    </location>
</feature>
<feature type="coiled-coil region" evidence="6">
    <location>
        <begin position="871"/>
        <end position="912"/>
    </location>
</feature>
<dbReference type="InterPro" id="IPR000237">
    <property type="entry name" value="GRIP_dom"/>
</dbReference>
<evidence type="ECO:0000313" key="10">
    <source>
        <dbReference type="Proteomes" id="UP001162031"/>
    </source>
</evidence>
<dbReference type="PROSITE" id="PS50913">
    <property type="entry name" value="GRIP"/>
    <property type="match status" value="1"/>
</dbReference>
<name>A0AAV0V0G7_HYABA</name>
<feature type="coiled-coil region" evidence="6">
    <location>
        <begin position="305"/>
        <end position="390"/>
    </location>
</feature>
<dbReference type="Proteomes" id="UP001162031">
    <property type="component" value="Unassembled WGS sequence"/>
</dbReference>
<dbReference type="GO" id="GO:0005794">
    <property type="term" value="C:Golgi apparatus"/>
    <property type="evidence" value="ECO:0007669"/>
    <property type="project" value="TreeGrafter"/>
</dbReference>
<keyword evidence="5" id="KW-0472">Membrane</keyword>
<keyword evidence="10" id="KW-1185">Reference proteome</keyword>
<evidence type="ECO:0000256" key="6">
    <source>
        <dbReference type="SAM" id="Coils"/>
    </source>
</evidence>
<feature type="coiled-coil region" evidence="6">
    <location>
        <begin position="83"/>
        <end position="110"/>
    </location>
</feature>
<evidence type="ECO:0000256" key="3">
    <source>
        <dbReference type="ARBA" id="ARBA00022490"/>
    </source>
</evidence>
<keyword evidence="3" id="KW-0963">Cytoplasm</keyword>
<comment type="caution">
    <text evidence="9">The sequence shown here is derived from an EMBL/GenBank/DDBJ whole genome shotgun (WGS) entry which is preliminary data.</text>
</comment>
<feature type="region of interest" description="Disordered" evidence="7">
    <location>
        <begin position="135"/>
        <end position="161"/>
    </location>
</feature>
<dbReference type="AlphaFoldDB" id="A0AAV0V0G7"/>
<feature type="compositionally biased region" description="Basic and acidic residues" evidence="7">
    <location>
        <begin position="144"/>
        <end position="161"/>
    </location>
</feature>
<dbReference type="Gene3D" id="1.10.220.60">
    <property type="entry name" value="GRIP domain"/>
    <property type="match status" value="1"/>
</dbReference>
<feature type="region of interest" description="Disordered" evidence="7">
    <location>
        <begin position="39"/>
        <end position="69"/>
    </location>
</feature>
<feature type="region of interest" description="Disordered" evidence="7">
    <location>
        <begin position="573"/>
        <end position="598"/>
    </location>
</feature>
<evidence type="ECO:0000256" key="2">
    <source>
        <dbReference type="ARBA" id="ARBA00004496"/>
    </source>
</evidence>
<feature type="coiled-coil region" evidence="6">
    <location>
        <begin position="166"/>
        <end position="279"/>
    </location>
</feature>
<organism evidence="9 10">
    <name type="scientific">Hyaloperonospora brassicae</name>
    <name type="common">Brassica downy mildew</name>
    <name type="synonym">Peronospora brassicae</name>
    <dbReference type="NCBI Taxonomy" id="162125"/>
    <lineage>
        <taxon>Eukaryota</taxon>
        <taxon>Sar</taxon>
        <taxon>Stramenopiles</taxon>
        <taxon>Oomycota</taxon>
        <taxon>Peronosporomycetes</taxon>
        <taxon>Peronosporales</taxon>
        <taxon>Peronosporaceae</taxon>
        <taxon>Hyaloperonospora</taxon>
    </lineage>
</organism>
<sequence>MLKKKKDQKLEHMRELGRDRLTKGLHFLRTAAAANATAAALDSRSRSSDATPTVPTAAVAEAEGAPSSTARRRLTYDELLTLSMKLTRQNKVLSAQCEKTQRQAAAAQEERPDPLPTVASVDLLDLSPVAATASQRVGVSTADGEQRRSEAVDARETSGAEREAELEAAAGLLARVEQEKAELAERLQRAETAASAMAAELERDESKDLRAALATQQAALKAAEMANERLQEQVQALQQAPDSGDVYDAEVKEKVAVALEAQRMELEMTRAESARLREQVTELLAVPLSADATEAEVMEKVAIAIDTQALELEATKAENARLQEQVEASRQTMVALTSEAQDSDAQDVTDSLRAEVDRLRGLLEAKDSKSKDLEQEVAALRDCAQKVQEEAKCSSIAVDTDLMQELERVKLETVEREHEKEALQGKLQVAEERLAKIDSESEATQSLLGALKDDTSRLADQVAQLEQKQAASDEKIVALTEAKCDLEKQQQVALEAKAAIETQLEEERVYWTSKLENLITASDAADIKNEALDAQLREKEKQVATMAASQASLTSELKELQDLVSSMRKDLSTAAEDLKTQSTKAEADKRRRVQSEKKVAELKKRLDEMREKHHESFEMLRQEKEAELERVATERRALIKMKKELSREKDKLQARCQALELDLEVRRKHEEELETVVRDKTLEVGNVSAELAETKKSLSDRMALATRLQTENMDMASKLAEQVVLIEGALRDAASSKAAQREMEAQVQVARGDMQRMEQSEAKSRQDLDVVQRDMAKREESFQAEREEAKKALQTAVQKERQTYKRELQRLEAESKHKSKLALQAVLEKETEVARLSARLHELEEDVRSGGADNRKILEFAQLQAKREAEAREQAAQMHALSEQLEGAHRELQELREGKRRHTEELTAMLQNQRRDGVNMEYLKNVVVQYMSFRPGSSEQARLVPVLSTLLQFTAADVKGVKHASCRGSGWTSWGSSDAGLDYKPVVVNAGHHYPTASNPSITQDGGERRPSSSRKTSALASHGSLPSPSFPPPFRAPSFFLPDGDADERADPSAESADF</sequence>
<gene>
    <name evidence="9" type="ORF">HBR001_LOCUS9093</name>
</gene>
<evidence type="ECO:0000256" key="1">
    <source>
        <dbReference type="ARBA" id="ARBA00004184"/>
    </source>
</evidence>
<evidence type="ECO:0000256" key="4">
    <source>
        <dbReference type="ARBA" id="ARBA00023054"/>
    </source>
</evidence>
<dbReference type="InterPro" id="IPR051952">
    <property type="entry name" value="Golgi-autophagy_related"/>
</dbReference>
<reference evidence="9" key="1">
    <citation type="submission" date="2022-12" db="EMBL/GenBank/DDBJ databases">
        <authorList>
            <person name="Webb A."/>
        </authorList>
    </citation>
    <scope>NUCLEOTIDE SEQUENCE</scope>
    <source>
        <strain evidence="9">Hp1</strain>
    </source>
</reference>
<dbReference type="SMART" id="SM00755">
    <property type="entry name" value="Grip"/>
    <property type="match status" value="1"/>
</dbReference>
<evidence type="ECO:0000256" key="5">
    <source>
        <dbReference type="ARBA" id="ARBA00023136"/>
    </source>
</evidence>
<evidence type="ECO:0000256" key="7">
    <source>
        <dbReference type="SAM" id="MobiDB-lite"/>
    </source>
</evidence>
<feature type="compositionally biased region" description="Low complexity" evidence="7">
    <location>
        <begin position="39"/>
        <end position="66"/>
    </location>
</feature>
<protein>
    <recommendedName>
        <fullName evidence="8">GRIP domain-containing protein</fullName>
    </recommendedName>
</protein>
<accession>A0AAV0V0G7</accession>
<dbReference type="EMBL" id="CANTFL010001475">
    <property type="protein sequence ID" value="CAI5742664.1"/>
    <property type="molecule type" value="Genomic_DNA"/>
</dbReference>
<proteinExistence type="predicted"/>
<dbReference type="PANTHER" id="PTHR23157">
    <property type="entry name" value="GRIP AND COILED-COIL DOMAIN-CONTAINING PROTEIN 1"/>
    <property type="match status" value="1"/>
</dbReference>
<dbReference type="Pfam" id="PF01465">
    <property type="entry name" value="GRIP"/>
    <property type="match status" value="1"/>
</dbReference>
<evidence type="ECO:0000259" key="8">
    <source>
        <dbReference type="PROSITE" id="PS50913"/>
    </source>
</evidence>